<evidence type="ECO:0000256" key="2">
    <source>
        <dbReference type="ARBA" id="ARBA00004240"/>
    </source>
</evidence>
<reference evidence="7" key="1">
    <citation type="journal article" date="2020" name="Stud. Mycol.">
        <title>101 Dothideomycetes genomes: a test case for predicting lifestyles and emergence of pathogens.</title>
        <authorList>
            <person name="Haridas S."/>
            <person name="Albert R."/>
            <person name="Binder M."/>
            <person name="Bloem J."/>
            <person name="Labutti K."/>
            <person name="Salamov A."/>
            <person name="Andreopoulos B."/>
            <person name="Baker S."/>
            <person name="Barry K."/>
            <person name="Bills G."/>
            <person name="Bluhm B."/>
            <person name="Cannon C."/>
            <person name="Castanera R."/>
            <person name="Culley D."/>
            <person name="Daum C."/>
            <person name="Ezra D."/>
            <person name="Gonzalez J."/>
            <person name="Henrissat B."/>
            <person name="Kuo A."/>
            <person name="Liang C."/>
            <person name="Lipzen A."/>
            <person name="Lutzoni F."/>
            <person name="Magnuson J."/>
            <person name="Mondo S."/>
            <person name="Nolan M."/>
            <person name="Ohm R."/>
            <person name="Pangilinan J."/>
            <person name="Park H.-J."/>
            <person name="Ramirez L."/>
            <person name="Alfaro M."/>
            <person name="Sun H."/>
            <person name="Tritt A."/>
            <person name="Yoshinaga Y."/>
            <person name="Zwiers L.-H."/>
            <person name="Turgeon B."/>
            <person name="Goodwin S."/>
            <person name="Spatafora J."/>
            <person name="Crous P."/>
            <person name="Grigoriev I."/>
        </authorList>
    </citation>
    <scope>NUCLEOTIDE SEQUENCE</scope>
    <source>
        <strain evidence="7">CBS 260.36</strain>
    </source>
</reference>
<evidence type="ECO:0000256" key="4">
    <source>
        <dbReference type="ARBA" id="ARBA00022824"/>
    </source>
</evidence>
<dbReference type="PANTHER" id="PTHR48182">
    <property type="entry name" value="PROTEIN SERAC1"/>
    <property type="match status" value="1"/>
</dbReference>
<comment type="subcellular location">
    <subcellularLocation>
        <location evidence="2">Endoplasmic reticulum</location>
    </subcellularLocation>
    <subcellularLocation>
        <location evidence="3">Membrane</location>
    </subcellularLocation>
    <subcellularLocation>
        <location evidence="1">Mitochondrion</location>
    </subcellularLocation>
</comment>
<evidence type="ECO:0000256" key="6">
    <source>
        <dbReference type="ARBA" id="ARBA00023136"/>
    </source>
</evidence>
<dbReference type="Proteomes" id="UP000799439">
    <property type="component" value="Unassembled WGS sequence"/>
</dbReference>
<dbReference type="EMBL" id="ML996088">
    <property type="protein sequence ID" value="KAF2151007.1"/>
    <property type="molecule type" value="Genomic_DNA"/>
</dbReference>
<sequence length="131" mass="14598">MDTDLPPQLSKIAHGLKIYHDPSDATIDIVAVPGFAVDPEKSWTWDGFNWLSHPDGLMKDFSQARIMLYQYNSQYKGENSIDSPLHFFAAEFLSALEVKRENCSERPMIFIAHSMGGLLVAQANAPSVEAV</sequence>
<dbReference type="OrthoDB" id="1658288at2759"/>
<dbReference type="InterPro" id="IPR052374">
    <property type="entry name" value="SERAC1"/>
</dbReference>
<keyword evidence="6" id="KW-0472">Membrane</keyword>
<keyword evidence="5" id="KW-0496">Mitochondrion</keyword>
<keyword evidence="4" id="KW-0256">Endoplasmic reticulum</keyword>
<evidence type="ECO:0000313" key="7">
    <source>
        <dbReference type="EMBL" id="KAF2151007.1"/>
    </source>
</evidence>
<dbReference type="GO" id="GO:0005783">
    <property type="term" value="C:endoplasmic reticulum"/>
    <property type="evidence" value="ECO:0007669"/>
    <property type="project" value="UniProtKB-SubCell"/>
</dbReference>
<dbReference type="SUPFAM" id="SSF53474">
    <property type="entry name" value="alpha/beta-Hydrolases"/>
    <property type="match status" value="1"/>
</dbReference>
<keyword evidence="8" id="KW-1185">Reference proteome</keyword>
<dbReference type="Gene3D" id="3.40.50.1820">
    <property type="entry name" value="alpha/beta hydrolase"/>
    <property type="match status" value="1"/>
</dbReference>
<evidence type="ECO:0000313" key="8">
    <source>
        <dbReference type="Proteomes" id="UP000799439"/>
    </source>
</evidence>
<protein>
    <submittedName>
        <fullName evidence="7">Uncharacterized protein</fullName>
    </submittedName>
</protein>
<dbReference type="GO" id="GO:0016020">
    <property type="term" value="C:membrane"/>
    <property type="evidence" value="ECO:0007669"/>
    <property type="project" value="UniProtKB-SubCell"/>
</dbReference>
<dbReference type="AlphaFoldDB" id="A0A9P4J045"/>
<dbReference type="PANTHER" id="PTHR48182:SF2">
    <property type="entry name" value="PROTEIN SERAC1"/>
    <property type="match status" value="1"/>
</dbReference>
<evidence type="ECO:0000256" key="1">
    <source>
        <dbReference type="ARBA" id="ARBA00004173"/>
    </source>
</evidence>
<gene>
    <name evidence="7" type="ORF">K461DRAFT_295104</name>
</gene>
<accession>A0A9P4J045</accession>
<evidence type="ECO:0000256" key="5">
    <source>
        <dbReference type="ARBA" id="ARBA00023128"/>
    </source>
</evidence>
<comment type="caution">
    <text evidence="7">The sequence shown here is derived from an EMBL/GenBank/DDBJ whole genome shotgun (WGS) entry which is preliminary data.</text>
</comment>
<proteinExistence type="predicted"/>
<dbReference type="GO" id="GO:0005739">
    <property type="term" value="C:mitochondrion"/>
    <property type="evidence" value="ECO:0007669"/>
    <property type="project" value="UniProtKB-SubCell"/>
</dbReference>
<dbReference type="InterPro" id="IPR029058">
    <property type="entry name" value="AB_hydrolase_fold"/>
</dbReference>
<evidence type="ECO:0000256" key="3">
    <source>
        <dbReference type="ARBA" id="ARBA00004370"/>
    </source>
</evidence>
<organism evidence="7 8">
    <name type="scientific">Myriangium duriaei CBS 260.36</name>
    <dbReference type="NCBI Taxonomy" id="1168546"/>
    <lineage>
        <taxon>Eukaryota</taxon>
        <taxon>Fungi</taxon>
        <taxon>Dikarya</taxon>
        <taxon>Ascomycota</taxon>
        <taxon>Pezizomycotina</taxon>
        <taxon>Dothideomycetes</taxon>
        <taxon>Dothideomycetidae</taxon>
        <taxon>Myriangiales</taxon>
        <taxon>Myriangiaceae</taxon>
        <taxon>Myriangium</taxon>
    </lineage>
</organism>
<name>A0A9P4J045_9PEZI</name>